<dbReference type="Gene3D" id="1.10.630.10">
    <property type="entry name" value="Cytochrome P450"/>
    <property type="match status" value="1"/>
</dbReference>
<dbReference type="GO" id="GO:0005506">
    <property type="term" value="F:iron ion binding"/>
    <property type="evidence" value="ECO:0007669"/>
    <property type="project" value="InterPro"/>
</dbReference>
<evidence type="ECO:0000256" key="2">
    <source>
        <dbReference type="ARBA" id="ARBA00010617"/>
    </source>
</evidence>
<keyword evidence="3 5" id="KW-0479">Metal-binding</keyword>
<name>A0AAD4NSH5_9PLEO</name>
<dbReference type="GO" id="GO:0016705">
    <property type="term" value="F:oxidoreductase activity, acting on paired donors, with incorporation or reduction of molecular oxygen"/>
    <property type="evidence" value="ECO:0007669"/>
    <property type="project" value="InterPro"/>
</dbReference>
<dbReference type="InterPro" id="IPR017972">
    <property type="entry name" value="Cyt_P450_CS"/>
</dbReference>
<comment type="cofactor">
    <cofactor evidence="1">
        <name>heme</name>
        <dbReference type="ChEBI" id="CHEBI:30413"/>
    </cofactor>
</comment>
<dbReference type="SUPFAM" id="SSF48264">
    <property type="entry name" value="Cytochrome P450"/>
    <property type="match status" value="1"/>
</dbReference>
<dbReference type="InterPro" id="IPR001128">
    <property type="entry name" value="Cyt_P450"/>
</dbReference>
<dbReference type="Proteomes" id="UP001199106">
    <property type="component" value="Unassembled WGS sequence"/>
</dbReference>
<comment type="similarity">
    <text evidence="2 5">Belongs to the cytochrome P450 family.</text>
</comment>
<dbReference type="EMBL" id="JAANER010000002">
    <property type="protein sequence ID" value="KAG9193147.1"/>
    <property type="molecule type" value="Genomic_DNA"/>
</dbReference>
<evidence type="ECO:0008006" key="8">
    <source>
        <dbReference type="Google" id="ProtNLM"/>
    </source>
</evidence>
<evidence type="ECO:0000256" key="4">
    <source>
        <dbReference type="ARBA" id="ARBA00023004"/>
    </source>
</evidence>
<dbReference type="InterPro" id="IPR036396">
    <property type="entry name" value="Cyt_P450_sf"/>
</dbReference>
<dbReference type="PANTHER" id="PTHR24305:SF166">
    <property type="entry name" value="CYTOCHROME P450 12A4, MITOCHONDRIAL-RELATED"/>
    <property type="match status" value="1"/>
</dbReference>
<evidence type="ECO:0000256" key="3">
    <source>
        <dbReference type="ARBA" id="ARBA00022723"/>
    </source>
</evidence>
<dbReference type="PRINTS" id="PR00385">
    <property type="entry name" value="P450"/>
</dbReference>
<dbReference type="GO" id="GO:0020037">
    <property type="term" value="F:heme binding"/>
    <property type="evidence" value="ECO:0007669"/>
    <property type="project" value="InterPro"/>
</dbReference>
<evidence type="ECO:0000256" key="1">
    <source>
        <dbReference type="ARBA" id="ARBA00001971"/>
    </source>
</evidence>
<evidence type="ECO:0000313" key="7">
    <source>
        <dbReference type="Proteomes" id="UP001199106"/>
    </source>
</evidence>
<dbReference type="InterPro" id="IPR050121">
    <property type="entry name" value="Cytochrome_P450_monoxygenase"/>
</dbReference>
<dbReference type="PANTHER" id="PTHR24305">
    <property type="entry name" value="CYTOCHROME P450"/>
    <property type="match status" value="1"/>
</dbReference>
<evidence type="ECO:0000256" key="5">
    <source>
        <dbReference type="RuleBase" id="RU000461"/>
    </source>
</evidence>
<proteinExistence type="inferred from homology"/>
<sequence length="403" mass="45979">MLPEVYHMKSNKSNFYDSTLNEASNSCFSEKHHVAHIAARRSLAHAYSMTNVKALEPQIQRVIDLWVTRLCTHEDKPFVLSDRVLWLAFDVLGVMVFGEPFGFVEEWTDIRAMLERSSKSTTSGRYLEYYNLIPTLSFLVRKTRIGKSLFLPWPTDQVGLGVIKAERDAGWVRYFEQKPVASPHCLLSQILDKRTNPKQDPFMSDDRVKNELLIAILAGTTTTTRVLNAALLNIAVREECSAKLREEIFAQPQFDCEVNYEYSGSLSYLGACIKEAFRLSASPTQFPRVVDHSRNVELNGVRLSPGTVVSSSSYVISRNEELYGGQLEEFLPERWVEATEETTKARRKYDFRFGYGARTCLGKNLVEVEIHNAVFEVFRRANVRVHDLQKAIVSVELREVSCT</sequence>
<reference evidence="6" key="1">
    <citation type="submission" date="2021-07" db="EMBL/GenBank/DDBJ databases">
        <title>Genome Resource of American Ginseng Black Spot Pathogen Alternaria panax.</title>
        <authorList>
            <person name="Qiu C."/>
            <person name="Wang W."/>
            <person name="Liu Z."/>
        </authorList>
    </citation>
    <scope>NUCLEOTIDE SEQUENCE</scope>
    <source>
        <strain evidence="6">BNCC115425</strain>
    </source>
</reference>
<protein>
    <recommendedName>
        <fullName evidence="8">Cytochrome P450 monooxygenase</fullName>
    </recommendedName>
</protein>
<keyword evidence="5" id="KW-0503">Monooxygenase</keyword>
<accession>A0AAD4NSH5</accession>
<keyword evidence="5" id="KW-0560">Oxidoreductase</keyword>
<dbReference type="PROSITE" id="PS00086">
    <property type="entry name" value="CYTOCHROME_P450"/>
    <property type="match status" value="1"/>
</dbReference>
<organism evidence="6 7">
    <name type="scientific">Alternaria panax</name>
    <dbReference type="NCBI Taxonomy" id="48097"/>
    <lineage>
        <taxon>Eukaryota</taxon>
        <taxon>Fungi</taxon>
        <taxon>Dikarya</taxon>
        <taxon>Ascomycota</taxon>
        <taxon>Pezizomycotina</taxon>
        <taxon>Dothideomycetes</taxon>
        <taxon>Pleosporomycetidae</taxon>
        <taxon>Pleosporales</taxon>
        <taxon>Pleosporineae</taxon>
        <taxon>Pleosporaceae</taxon>
        <taxon>Alternaria</taxon>
        <taxon>Alternaria sect. Panax</taxon>
    </lineage>
</organism>
<keyword evidence="7" id="KW-1185">Reference proteome</keyword>
<gene>
    <name evidence="6" type="ORF">G6011_03182</name>
</gene>
<evidence type="ECO:0000313" key="6">
    <source>
        <dbReference type="EMBL" id="KAG9193147.1"/>
    </source>
</evidence>
<dbReference type="GO" id="GO:0004497">
    <property type="term" value="F:monooxygenase activity"/>
    <property type="evidence" value="ECO:0007669"/>
    <property type="project" value="UniProtKB-KW"/>
</dbReference>
<keyword evidence="5" id="KW-0349">Heme</keyword>
<comment type="caution">
    <text evidence="6">The sequence shown here is derived from an EMBL/GenBank/DDBJ whole genome shotgun (WGS) entry which is preliminary data.</text>
</comment>
<dbReference type="Pfam" id="PF00067">
    <property type="entry name" value="p450"/>
    <property type="match status" value="1"/>
</dbReference>
<keyword evidence="4 5" id="KW-0408">Iron</keyword>
<dbReference type="AlphaFoldDB" id="A0AAD4NSH5"/>